<name>A0ABR0VEB2_REHGL</name>
<keyword evidence="3" id="KW-1185">Reference proteome</keyword>
<dbReference type="InterPro" id="IPR017451">
    <property type="entry name" value="F-box-assoc_interact_dom"/>
</dbReference>
<protein>
    <recommendedName>
        <fullName evidence="1">F-box associated beta-propeller type 1 domain-containing protein</fullName>
    </recommendedName>
</protein>
<dbReference type="InterPro" id="IPR006527">
    <property type="entry name" value="F-box-assoc_dom_typ1"/>
</dbReference>
<evidence type="ECO:0000259" key="1">
    <source>
        <dbReference type="Pfam" id="PF07734"/>
    </source>
</evidence>
<feature type="domain" description="F-box associated beta-propeller type 1" evidence="1">
    <location>
        <begin position="34"/>
        <end position="315"/>
    </location>
</feature>
<evidence type="ECO:0000313" key="3">
    <source>
        <dbReference type="Proteomes" id="UP001318860"/>
    </source>
</evidence>
<gene>
    <name evidence="2" type="ORF">DH2020_033858</name>
</gene>
<dbReference type="PANTHER" id="PTHR31672:SF13">
    <property type="entry name" value="F-BOX PROTEIN CPR30-LIKE"/>
    <property type="match status" value="1"/>
</dbReference>
<dbReference type="NCBIfam" id="TIGR01640">
    <property type="entry name" value="F_box_assoc_1"/>
    <property type="match status" value="1"/>
</dbReference>
<dbReference type="InterPro" id="IPR050796">
    <property type="entry name" value="SCF_F-box_component"/>
</dbReference>
<dbReference type="Pfam" id="PF07734">
    <property type="entry name" value="FBA_1"/>
    <property type="match status" value="1"/>
</dbReference>
<dbReference type="EMBL" id="JABTTQ020001265">
    <property type="protein sequence ID" value="KAK6132419.1"/>
    <property type="molecule type" value="Genomic_DNA"/>
</dbReference>
<proteinExistence type="predicted"/>
<comment type="caution">
    <text evidence="2">The sequence shown here is derived from an EMBL/GenBank/DDBJ whole genome shotgun (WGS) entry which is preliminary data.</text>
</comment>
<evidence type="ECO:0000313" key="2">
    <source>
        <dbReference type="EMBL" id="KAK6132419.1"/>
    </source>
</evidence>
<reference evidence="2 3" key="1">
    <citation type="journal article" date="2021" name="Comput. Struct. Biotechnol. J.">
        <title>De novo genome assembly of the potent medicinal plant Rehmannia glutinosa using nanopore technology.</title>
        <authorList>
            <person name="Ma L."/>
            <person name="Dong C."/>
            <person name="Song C."/>
            <person name="Wang X."/>
            <person name="Zheng X."/>
            <person name="Niu Y."/>
            <person name="Chen S."/>
            <person name="Feng W."/>
        </authorList>
    </citation>
    <scope>NUCLEOTIDE SEQUENCE [LARGE SCALE GENOMIC DNA]</scope>
    <source>
        <strain evidence="2">DH-2019</strain>
    </source>
</reference>
<dbReference type="PANTHER" id="PTHR31672">
    <property type="entry name" value="BNACNNG10540D PROTEIN"/>
    <property type="match status" value="1"/>
</dbReference>
<sequence>MFKNFFRLVDFEDSYDRHDLPHETMVRFNFNNLSNFPDANIVIDGSVNGFLFLRDINYKHETLFVCNPITREFFELPRPDGVVRYPMVVTHGFGVTQKTGEYKIVRILHQRELNPINGHCIRVPFSQCQVYTLGKTGEWRTICGPGPGFAYDSRLIGVFVRGNIHWLIQDLEGFELISCFDLENEVFQPFPPPFPGKRILGSLGVLRDCLALCDNTSHTDIDIWVMKQYGVEKSWVKEIVIKKMPELVGPSFQIVHALKIFEDAWGLPFKAFSFSTKCPKRASYSIVKIKVAEEVDVDQPRGPNSIEAIHHVPSFLSLRRFVTENVSTY</sequence>
<accession>A0ABR0VEB2</accession>
<organism evidence="2 3">
    <name type="scientific">Rehmannia glutinosa</name>
    <name type="common">Chinese foxglove</name>
    <dbReference type="NCBI Taxonomy" id="99300"/>
    <lineage>
        <taxon>Eukaryota</taxon>
        <taxon>Viridiplantae</taxon>
        <taxon>Streptophyta</taxon>
        <taxon>Embryophyta</taxon>
        <taxon>Tracheophyta</taxon>
        <taxon>Spermatophyta</taxon>
        <taxon>Magnoliopsida</taxon>
        <taxon>eudicotyledons</taxon>
        <taxon>Gunneridae</taxon>
        <taxon>Pentapetalae</taxon>
        <taxon>asterids</taxon>
        <taxon>lamiids</taxon>
        <taxon>Lamiales</taxon>
        <taxon>Orobanchaceae</taxon>
        <taxon>Rehmannieae</taxon>
        <taxon>Rehmannia</taxon>
    </lineage>
</organism>
<dbReference type="Proteomes" id="UP001318860">
    <property type="component" value="Unassembled WGS sequence"/>
</dbReference>